<comment type="caution">
    <text evidence="3">The sequence shown here is derived from an EMBL/GenBank/DDBJ whole genome shotgun (WGS) entry which is preliminary data.</text>
</comment>
<evidence type="ECO:0000256" key="2">
    <source>
        <dbReference type="ARBA" id="ARBA00022737"/>
    </source>
</evidence>
<sequence length="366" mass="41847">MGQQFGQPSYEKDKDKKSTISQYNMTMINKYQNQIREGMLIIGGEQELKNLDFIRFLNINTLVLSNQNNIIPKLQSQTIKQLRINTYDIISLKVFQLDNLEVLALQSNDINKSKTLILKIIQFQKLKELYLCGWITTDISPLLQLGCLTKLGINSCQQSQMIDICTISQMTCLTALTLNDCKVSSTEALRQLASLEELSLDLNYGIDITALQYLTKLTRLFASHCKLQNIDVLRPLSKLKELNIQGNIIIYIQPLIQLNNLSKLDARYNSIIDAETIQQHPNYHNFLLATQNQSTQVELKDASMMRSINSLVNSLKKIQKQSSNQKALNHILRYQITESVQKSNYNHSRFIASVAVLLQMVNIDDQ</sequence>
<dbReference type="PANTHER" id="PTHR15454:SF56">
    <property type="entry name" value="PROTEIN PHOSPHATASE 1 REGULATORY SUBUNIT 7-RELATED"/>
    <property type="match status" value="1"/>
</dbReference>
<keyword evidence="2" id="KW-0677">Repeat</keyword>
<dbReference type="PANTHER" id="PTHR15454">
    <property type="entry name" value="NISCHARIN RELATED"/>
    <property type="match status" value="1"/>
</dbReference>
<protein>
    <submittedName>
        <fullName evidence="3">Uncharacterized protein</fullName>
    </submittedName>
</protein>
<organism evidence="3">
    <name type="scientific">Hexamita inflata</name>
    <dbReference type="NCBI Taxonomy" id="28002"/>
    <lineage>
        <taxon>Eukaryota</taxon>
        <taxon>Metamonada</taxon>
        <taxon>Diplomonadida</taxon>
        <taxon>Hexamitidae</taxon>
        <taxon>Hexamitinae</taxon>
        <taxon>Hexamita</taxon>
    </lineage>
</organism>
<evidence type="ECO:0000313" key="5">
    <source>
        <dbReference type="Proteomes" id="UP001642409"/>
    </source>
</evidence>
<dbReference type="SUPFAM" id="SSF52058">
    <property type="entry name" value="L domain-like"/>
    <property type="match status" value="1"/>
</dbReference>
<reference evidence="4 5" key="2">
    <citation type="submission" date="2024-07" db="EMBL/GenBank/DDBJ databases">
        <authorList>
            <person name="Akdeniz Z."/>
        </authorList>
    </citation>
    <scope>NUCLEOTIDE SEQUENCE [LARGE SCALE GENOMIC DNA]</scope>
</reference>
<dbReference type="InterPro" id="IPR032675">
    <property type="entry name" value="LRR_dom_sf"/>
</dbReference>
<name>A0AA86Q7X3_9EUKA</name>
<dbReference type="EMBL" id="CAXDID020000133">
    <property type="protein sequence ID" value="CAL6036124.1"/>
    <property type="molecule type" value="Genomic_DNA"/>
</dbReference>
<dbReference type="Gene3D" id="3.80.10.10">
    <property type="entry name" value="Ribonuclease Inhibitor"/>
    <property type="match status" value="1"/>
</dbReference>
<keyword evidence="1" id="KW-0433">Leucine-rich repeat</keyword>
<evidence type="ECO:0000256" key="1">
    <source>
        <dbReference type="ARBA" id="ARBA00022614"/>
    </source>
</evidence>
<proteinExistence type="predicted"/>
<accession>A0AA86Q7X3</accession>
<reference evidence="3" key="1">
    <citation type="submission" date="2023-06" db="EMBL/GenBank/DDBJ databases">
        <authorList>
            <person name="Kurt Z."/>
        </authorList>
    </citation>
    <scope>NUCLEOTIDE SEQUENCE</scope>
</reference>
<dbReference type="Proteomes" id="UP001642409">
    <property type="component" value="Unassembled WGS sequence"/>
</dbReference>
<evidence type="ECO:0000313" key="3">
    <source>
        <dbReference type="EMBL" id="CAI9954104.1"/>
    </source>
</evidence>
<dbReference type="PROSITE" id="PS51450">
    <property type="entry name" value="LRR"/>
    <property type="match status" value="1"/>
</dbReference>
<dbReference type="GO" id="GO:0005737">
    <property type="term" value="C:cytoplasm"/>
    <property type="evidence" value="ECO:0007669"/>
    <property type="project" value="TreeGrafter"/>
</dbReference>
<gene>
    <name evidence="4" type="ORF">HINF_LOCUS36258</name>
    <name evidence="3" type="ORF">HINF_LOCUS41749</name>
</gene>
<dbReference type="AlphaFoldDB" id="A0AA86Q7X3"/>
<dbReference type="InterPro" id="IPR001611">
    <property type="entry name" value="Leu-rich_rpt"/>
</dbReference>
<keyword evidence="5" id="KW-1185">Reference proteome</keyword>
<evidence type="ECO:0000313" key="4">
    <source>
        <dbReference type="EMBL" id="CAL6036124.1"/>
    </source>
</evidence>
<dbReference type="EMBL" id="CATOUU010000845">
    <property type="protein sequence ID" value="CAI9954104.1"/>
    <property type="molecule type" value="Genomic_DNA"/>
</dbReference>